<dbReference type="EMBL" id="LVLJ01001283">
    <property type="protein sequence ID" value="OAE30633.1"/>
    <property type="molecule type" value="Genomic_DNA"/>
</dbReference>
<evidence type="ECO:0000256" key="1">
    <source>
        <dbReference type="SAM" id="MobiDB-lite"/>
    </source>
</evidence>
<accession>A0A176WD94</accession>
<proteinExistence type="predicted"/>
<sequence length="187" mass="20483">MSSQQQHFVAGVGHGLTRRWPTTGVGGLPVAAEFEDKRGQGHEERLPAARPSHESRHSGPQSGAGRIFGRNLPLSAAVASYRSELRSASRRCPSDTVTGPEVCHVRGLARNGTGPSRFGRSVCEHRHGRDTCRENQQSARCFHDRHLTCNVPGSRVAKFRAFFCLLVTELWTLNSICVFGVLRVNVG</sequence>
<evidence type="ECO:0000313" key="2">
    <source>
        <dbReference type="EMBL" id="OAE30633.1"/>
    </source>
</evidence>
<name>A0A176WD94_MARPO</name>
<protein>
    <submittedName>
        <fullName evidence="2">Uncharacterized protein</fullName>
    </submittedName>
</protein>
<organism evidence="2 3">
    <name type="scientific">Marchantia polymorpha subsp. ruderalis</name>
    <dbReference type="NCBI Taxonomy" id="1480154"/>
    <lineage>
        <taxon>Eukaryota</taxon>
        <taxon>Viridiplantae</taxon>
        <taxon>Streptophyta</taxon>
        <taxon>Embryophyta</taxon>
        <taxon>Marchantiophyta</taxon>
        <taxon>Marchantiopsida</taxon>
        <taxon>Marchantiidae</taxon>
        <taxon>Marchantiales</taxon>
        <taxon>Marchantiaceae</taxon>
        <taxon>Marchantia</taxon>
    </lineage>
</organism>
<keyword evidence="3" id="KW-1185">Reference proteome</keyword>
<dbReference type="Proteomes" id="UP000077202">
    <property type="component" value="Unassembled WGS sequence"/>
</dbReference>
<feature type="compositionally biased region" description="Basic and acidic residues" evidence="1">
    <location>
        <begin position="36"/>
        <end position="57"/>
    </location>
</feature>
<gene>
    <name evidence="2" type="ORF">AXG93_3016s1170</name>
</gene>
<reference evidence="2" key="1">
    <citation type="submission" date="2016-03" db="EMBL/GenBank/DDBJ databases">
        <title>Mechanisms controlling the formation of the plant cell surface in tip-growing cells are functionally conserved among land plants.</title>
        <authorList>
            <person name="Honkanen S."/>
            <person name="Jones V.A."/>
            <person name="Morieri G."/>
            <person name="Champion C."/>
            <person name="Hetherington A.J."/>
            <person name="Kelly S."/>
            <person name="Saint-Marcoux D."/>
            <person name="Proust H."/>
            <person name="Prescott H."/>
            <person name="Dolan L."/>
        </authorList>
    </citation>
    <scope>NUCLEOTIDE SEQUENCE [LARGE SCALE GENOMIC DNA]</scope>
    <source>
        <tissue evidence="2">Whole gametophyte</tissue>
    </source>
</reference>
<evidence type="ECO:0000313" key="3">
    <source>
        <dbReference type="Proteomes" id="UP000077202"/>
    </source>
</evidence>
<feature type="region of interest" description="Disordered" evidence="1">
    <location>
        <begin position="36"/>
        <end position="68"/>
    </location>
</feature>
<comment type="caution">
    <text evidence="2">The sequence shown here is derived from an EMBL/GenBank/DDBJ whole genome shotgun (WGS) entry which is preliminary data.</text>
</comment>
<dbReference type="AlphaFoldDB" id="A0A176WD94"/>